<evidence type="ECO:0000313" key="3">
    <source>
        <dbReference type="EMBL" id="OFA03987.1"/>
    </source>
</evidence>
<sequence>MNKKISYLKSRPVIAALLAASLLGACGGGAQNLTADATPESVRMTWFGITNWHYQIGDLGVMLDGEVSFPSTTPNPATVSRAYAALKTHGTVDVMLVGHVHPDHSVSMPEWLKQTGKHAYAPQAVCDAAVKYGVPAAQCTAINGGEKFELSPYVTMRVVRWVHSVGCGVFDTGTDGANGGGPSSYGFLFTARTKAKQLTWFVHDSGAGGAELVTDRIANGRNFGAPLSNLAAAMKDAKIDNFELWVPGPESRTVQQARVIVPAFGVKYFIPHHIAERPSSTGPFNLLTGPQYLYSKVDFPKLTAFLAANNVAEFIPVNYMDAWSYDATGVKTLDNADAKALLGLPASGPGPMALGPNPRLGTGTLECADD</sequence>
<dbReference type="PANTHER" id="PTHR43546:SF3">
    <property type="entry name" value="UPF0173 METAL-DEPENDENT HYDROLASE MJ1163"/>
    <property type="match status" value="1"/>
</dbReference>
<name>A0A1E7WWF5_9BURK</name>
<gene>
    <name evidence="3" type="ORF">DUPY_18030</name>
</gene>
<comment type="caution">
    <text evidence="3">The sequence shown here is derived from an EMBL/GenBank/DDBJ whole genome shotgun (WGS) entry which is preliminary data.</text>
</comment>
<dbReference type="EMBL" id="LROM01000071">
    <property type="protein sequence ID" value="OFA03987.1"/>
    <property type="molecule type" value="Genomic_DNA"/>
</dbReference>
<evidence type="ECO:0000256" key="1">
    <source>
        <dbReference type="SAM" id="MobiDB-lite"/>
    </source>
</evidence>
<proteinExistence type="predicted"/>
<keyword evidence="2" id="KW-0732">Signal</keyword>
<dbReference type="Gene3D" id="3.60.15.10">
    <property type="entry name" value="Ribonuclease Z/Hydroxyacylglutathione hydrolase-like"/>
    <property type="match status" value="1"/>
</dbReference>
<evidence type="ECO:0000313" key="4">
    <source>
        <dbReference type="Proteomes" id="UP000175989"/>
    </source>
</evidence>
<evidence type="ECO:0008006" key="5">
    <source>
        <dbReference type="Google" id="ProtNLM"/>
    </source>
</evidence>
<accession>A0A1E7WWF5</accession>
<dbReference type="InterPro" id="IPR050114">
    <property type="entry name" value="UPF0173_UPF0282_UlaG_hydrolase"/>
</dbReference>
<dbReference type="PROSITE" id="PS51257">
    <property type="entry name" value="PROKAR_LIPOPROTEIN"/>
    <property type="match status" value="1"/>
</dbReference>
<dbReference type="RefSeq" id="WP_229255299.1">
    <property type="nucleotide sequence ID" value="NZ_LROM01000071.1"/>
</dbReference>
<protein>
    <recommendedName>
        <fullName evidence="5">MBL fold metallo-hydrolase</fullName>
    </recommendedName>
</protein>
<evidence type="ECO:0000256" key="2">
    <source>
        <dbReference type="SAM" id="SignalP"/>
    </source>
</evidence>
<feature type="signal peptide" evidence="2">
    <location>
        <begin position="1"/>
        <end position="30"/>
    </location>
</feature>
<feature type="chain" id="PRO_5009207836" description="MBL fold metallo-hydrolase" evidence="2">
    <location>
        <begin position="31"/>
        <end position="370"/>
    </location>
</feature>
<dbReference type="AlphaFoldDB" id="A0A1E7WWF5"/>
<dbReference type="InterPro" id="IPR036866">
    <property type="entry name" value="RibonucZ/Hydroxyglut_hydro"/>
</dbReference>
<reference evidence="4" key="1">
    <citation type="journal article" date="2016" name="Front. Microbiol.">
        <title>Molecular Keys to the Janthinobacterium and Duganella spp. Interaction with the Plant Pathogen Fusarium graminearum.</title>
        <authorList>
            <person name="Haack F.S."/>
            <person name="Poehlein A."/>
            <person name="Kroger C."/>
            <person name="Voigt C.A."/>
            <person name="Piepenbring M."/>
            <person name="Bode H.B."/>
            <person name="Daniel R."/>
            <person name="Schafer W."/>
            <person name="Streit W.R."/>
        </authorList>
    </citation>
    <scope>NUCLEOTIDE SEQUENCE [LARGE SCALE GENOMIC DNA]</scope>
    <source>
        <strain evidence="4">T54</strain>
    </source>
</reference>
<feature type="region of interest" description="Disordered" evidence="1">
    <location>
        <begin position="350"/>
        <end position="370"/>
    </location>
</feature>
<keyword evidence="4" id="KW-1185">Reference proteome</keyword>
<dbReference type="Proteomes" id="UP000175989">
    <property type="component" value="Unassembled WGS sequence"/>
</dbReference>
<organism evidence="3 4">
    <name type="scientific">Duganella phyllosphaerae</name>
    <dbReference type="NCBI Taxonomy" id="762836"/>
    <lineage>
        <taxon>Bacteria</taxon>
        <taxon>Pseudomonadati</taxon>
        <taxon>Pseudomonadota</taxon>
        <taxon>Betaproteobacteria</taxon>
        <taxon>Burkholderiales</taxon>
        <taxon>Oxalobacteraceae</taxon>
        <taxon>Telluria group</taxon>
        <taxon>Duganella</taxon>
    </lineage>
</organism>
<dbReference type="SUPFAM" id="SSF56281">
    <property type="entry name" value="Metallo-hydrolase/oxidoreductase"/>
    <property type="match status" value="1"/>
</dbReference>
<dbReference type="PANTHER" id="PTHR43546">
    <property type="entry name" value="UPF0173 METAL-DEPENDENT HYDROLASE MJ1163-RELATED"/>
    <property type="match status" value="1"/>
</dbReference>